<evidence type="ECO:0000313" key="11">
    <source>
        <dbReference type="Proteomes" id="UP001595816"/>
    </source>
</evidence>
<dbReference type="Gene3D" id="2.60.40.290">
    <property type="match status" value="1"/>
</dbReference>
<dbReference type="InterPro" id="IPR013319">
    <property type="entry name" value="GH11/12"/>
</dbReference>
<dbReference type="InterPro" id="IPR003961">
    <property type="entry name" value="FN3_dom"/>
</dbReference>
<comment type="similarity">
    <text evidence="1 5">Belongs to the glycosyl hydrolase 12 (cellulase H) family.</text>
</comment>
<dbReference type="Pfam" id="PF00041">
    <property type="entry name" value="fn3"/>
    <property type="match status" value="1"/>
</dbReference>
<dbReference type="Pfam" id="PF01670">
    <property type="entry name" value="Glyco_hydro_12"/>
    <property type="match status" value="1"/>
</dbReference>
<evidence type="ECO:0000256" key="3">
    <source>
        <dbReference type="ARBA" id="ARBA00023295"/>
    </source>
</evidence>
<dbReference type="InterPro" id="IPR002594">
    <property type="entry name" value="GH12"/>
</dbReference>
<keyword evidence="7" id="KW-0732">Signal</keyword>
<dbReference type="SUPFAM" id="SSF49384">
    <property type="entry name" value="Carbohydrate-binding domain"/>
    <property type="match status" value="1"/>
</dbReference>
<organism evidence="10 11">
    <name type="scientific">Hamadaea flava</name>
    <dbReference type="NCBI Taxonomy" id="1742688"/>
    <lineage>
        <taxon>Bacteria</taxon>
        <taxon>Bacillati</taxon>
        <taxon>Actinomycetota</taxon>
        <taxon>Actinomycetes</taxon>
        <taxon>Micromonosporales</taxon>
        <taxon>Micromonosporaceae</taxon>
        <taxon>Hamadaea</taxon>
    </lineage>
</organism>
<evidence type="ECO:0000259" key="8">
    <source>
        <dbReference type="PROSITE" id="PS50853"/>
    </source>
</evidence>
<dbReference type="RefSeq" id="WP_253762273.1">
    <property type="nucleotide sequence ID" value="NZ_JAMZDZ010000001.1"/>
</dbReference>
<feature type="signal peptide" evidence="7">
    <location>
        <begin position="1"/>
        <end position="28"/>
    </location>
</feature>
<evidence type="ECO:0000256" key="7">
    <source>
        <dbReference type="SAM" id="SignalP"/>
    </source>
</evidence>
<proteinExistence type="inferred from homology"/>
<keyword evidence="5" id="KW-0378">Hydrolase</keyword>
<evidence type="ECO:0000313" key="10">
    <source>
        <dbReference type="EMBL" id="MFC4137062.1"/>
    </source>
</evidence>
<dbReference type="SUPFAM" id="SSF49265">
    <property type="entry name" value="Fibronectin type III"/>
    <property type="match status" value="1"/>
</dbReference>
<dbReference type="Gene3D" id="2.60.40.10">
    <property type="entry name" value="Immunoglobulins"/>
    <property type="match status" value="1"/>
</dbReference>
<dbReference type="CDD" id="cd00063">
    <property type="entry name" value="FN3"/>
    <property type="match status" value="1"/>
</dbReference>
<dbReference type="InterPro" id="IPR036116">
    <property type="entry name" value="FN3_sf"/>
</dbReference>
<dbReference type="Pfam" id="PF00553">
    <property type="entry name" value="CBM_2"/>
    <property type="match status" value="1"/>
</dbReference>
<feature type="compositionally biased region" description="Low complexity" evidence="6">
    <location>
        <begin position="337"/>
        <end position="351"/>
    </location>
</feature>
<feature type="chain" id="PRO_5045888288" evidence="7">
    <location>
        <begin position="29"/>
        <end position="462"/>
    </location>
</feature>
<dbReference type="Proteomes" id="UP001595816">
    <property type="component" value="Unassembled WGS sequence"/>
</dbReference>
<dbReference type="SMART" id="SM00060">
    <property type="entry name" value="FN3"/>
    <property type="match status" value="1"/>
</dbReference>
<dbReference type="InterPro" id="IPR013320">
    <property type="entry name" value="ConA-like_dom_sf"/>
</dbReference>
<keyword evidence="4 5" id="KW-0624">Polysaccharide degradation</keyword>
<feature type="domain" description="Fibronectin type-III" evidence="8">
    <location>
        <begin position="263"/>
        <end position="353"/>
    </location>
</feature>
<keyword evidence="11" id="KW-1185">Reference proteome</keyword>
<evidence type="ECO:0000256" key="4">
    <source>
        <dbReference type="ARBA" id="ARBA00023326"/>
    </source>
</evidence>
<keyword evidence="3 5" id="KW-0326">Glycosidase</keyword>
<feature type="region of interest" description="Disordered" evidence="6">
    <location>
        <begin position="337"/>
        <end position="357"/>
    </location>
</feature>
<dbReference type="InterPro" id="IPR001919">
    <property type="entry name" value="CBD2"/>
</dbReference>
<dbReference type="PROSITE" id="PS50853">
    <property type="entry name" value="FN3"/>
    <property type="match status" value="1"/>
</dbReference>
<comment type="caution">
    <text evidence="10">The sequence shown here is derived from an EMBL/GenBank/DDBJ whole genome shotgun (WGS) entry which is preliminary data.</text>
</comment>
<evidence type="ECO:0000256" key="6">
    <source>
        <dbReference type="SAM" id="MobiDB-lite"/>
    </source>
</evidence>
<dbReference type="EMBL" id="JBHSAY010000035">
    <property type="protein sequence ID" value="MFC4137062.1"/>
    <property type="molecule type" value="Genomic_DNA"/>
</dbReference>
<evidence type="ECO:0000259" key="9">
    <source>
        <dbReference type="PROSITE" id="PS51173"/>
    </source>
</evidence>
<dbReference type="InterPro" id="IPR012291">
    <property type="entry name" value="CBM2_carb-bd_dom_sf"/>
</dbReference>
<keyword evidence="2 5" id="KW-0119">Carbohydrate metabolism</keyword>
<sequence length="462" mass="47485">MRHRILAALAAGALIVTGTLTASGTAHADVTICEKYGSTTIQSGRYVVQNNNWGDDTTQCINVTGTGFAVTTASHNKATNGAPGAYPSVYFGCHYANCSTGSGLPLQASTSTFTGLTTSVSMNYPSSGVWDAAYDIWFDPTPRTDGQNTGAEIMIWLNKMGSIQPVGSQVGTATINGATWNVWEGNIGWNVVSYVRQSATGSMNFTVNDFYSDAVSRGYAQRSWYLTSIQAGFEPWVGQTGLAVTAFSVGSGGGGGDTSPPSTPANLTASGATANSVNLNWSASSDNVGVTGYDVYRATNGGSFSQIATASGTSYTATGLAASTQYQFYVRARDAAGNTSGNSSTVTATTSSGGGGGGSCRVKYVPNTWNTGFTADVTVTNTGSTTITGWTAAWAYSGNQKITSFWNATVTQSGQSVTARDLGYNGTLAAEASTAFGFQGTYSGTNTSPTSFTLNGAACTLG</sequence>
<dbReference type="PANTHER" id="PTHR34002:SF9">
    <property type="entry name" value="XYLOGLUCAN-SPECIFIC ENDO-BETA-1,4-GLUCANASE A"/>
    <property type="match status" value="1"/>
</dbReference>
<gene>
    <name evidence="10" type="ORF">ACFOZ4_41200</name>
</gene>
<dbReference type="SUPFAM" id="SSF49899">
    <property type="entry name" value="Concanavalin A-like lectins/glucanases"/>
    <property type="match status" value="1"/>
</dbReference>
<dbReference type="SMART" id="SM00637">
    <property type="entry name" value="CBD_II"/>
    <property type="match status" value="1"/>
</dbReference>
<reference evidence="11" key="1">
    <citation type="journal article" date="2019" name="Int. J. Syst. Evol. Microbiol.">
        <title>The Global Catalogue of Microorganisms (GCM) 10K type strain sequencing project: providing services to taxonomists for standard genome sequencing and annotation.</title>
        <authorList>
            <consortium name="The Broad Institute Genomics Platform"/>
            <consortium name="The Broad Institute Genome Sequencing Center for Infectious Disease"/>
            <person name="Wu L."/>
            <person name="Ma J."/>
        </authorList>
    </citation>
    <scope>NUCLEOTIDE SEQUENCE [LARGE SCALE GENOMIC DNA]</scope>
    <source>
        <strain evidence="11">CGMCC 4.7289</strain>
    </source>
</reference>
<dbReference type="InterPro" id="IPR013783">
    <property type="entry name" value="Ig-like_fold"/>
</dbReference>
<evidence type="ECO:0000256" key="5">
    <source>
        <dbReference type="RuleBase" id="RU361163"/>
    </source>
</evidence>
<evidence type="ECO:0000256" key="1">
    <source>
        <dbReference type="ARBA" id="ARBA00005519"/>
    </source>
</evidence>
<dbReference type="Gene3D" id="2.60.120.180">
    <property type="match status" value="1"/>
</dbReference>
<dbReference type="PANTHER" id="PTHR34002">
    <property type="entry name" value="BLR1656 PROTEIN"/>
    <property type="match status" value="1"/>
</dbReference>
<name>A0ABV8M180_9ACTN</name>
<dbReference type="InterPro" id="IPR008965">
    <property type="entry name" value="CBM2/CBM3_carb-bd_dom_sf"/>
</dbReference>
<dbReference type="PROSITE" id="PS51173">
    <property type="entry name" value="CBM2"/>
    <property type="match status" value="1"/>
</dbReference>
<feature type="domain" description="CBM2" evidence="9">
    <location>
        <begin position="353"/>
        <end position="462"/>
    </location>
</feature>
<accession>A0ABV8M180</accession>
<protein>
    <submittedName>
        <fullName evidence="10">Cellulose binding domain-containing protein</fullName>
    </submittedName>
</protein>
<evidence type="ECO:0000256" key="2">
    <source>
        <dbReference type="ARBA" id="ARBA00023277"/>
    </source>
</evidence>